<reference evidence="2 3" key="1">
    <citation type="submission" date="2019-06" db="EMBL/GenBank/DDBJ databases">
        <title>A novel bacterium of genus Pontibacter, isolated from marine sediment.</title>
        <authorList>
            <person name="Huang H."/>
            <person name="Mo K."/>
            <person name="Hu Y."/>
        </authorList>
    </citation>
    <scope>NUCLEOTIDE SEQUENCE [LARGE SCALE GENOMIC DNA]</scope>
    <source>
        <strain evidence="2 3">HB172049</strain>
    </source>
</reference>
<keyword evidence="3" id="KW-1185">Reference proteome</keyword>
<evidence type="ECO:0000256" key="1">
    <source>
        <dbReference type="SAM" id="SignalP"/>
    </source>
</evidence>
<dbReference type="OrthoDB" id="850330at2"/>
<feature type="chain" id="PRO_5021461829" description="Outer membrane protein beta-barrel domain-containing protein" evidence="1">
    <location>
        <begin position="19"/>
        <end position="226"/>
    </location>
</feature>
<name>A0A501VYD5_9BACT</name>
<gene>
    <name evidence="2" type="ORF">FJM65_16980</name>
</gene>
<dbReference type="SUPFAM" id="SSF56925">
    <property type="entry name" value="OMPA-like"/>
    <property type="match status" value="1"/>
</dbReference>
<comment type="caution">
    <text evidence="2">The sequence shown here is derived from an EMBL/GenBank/DDBJ whole genome shotgun (WGS) entry which is preliminary data.</text>
</comment>
<evidence type="ECO:0000313" key="2">
    <source>
        <dbReference type="EMBL" id="TPE42753.1"/>
    </source>
</evidence>
<protein>
    <recommendedName>
        <fullName evidence="4">Outer membrane protein beta-barrel domain-containing protein</fullName>
    </recommendedName>
</protein>
<accession>A0A501VYD5</accession>
<keyword evidence="1" id="KW-0732">Signal</keyword>
<evidence type="ECO:0000313" key="3">
    <source>
        <dbReference type="Proteomes" id="UP000316727"/>
    </source>
</evidence>
<organism evidence="2 3">
    <name type="scientific">Pontibacter mangrovi</name>
    <dbReference type="NCBI Taxonomy" id="2589816"/>
    <lineage>
        <taxon>Bacteria</taxon>
        <taxon>Pseudomonadati</taxon>
        <taxon>Bacteroidota</taxon>
        <taxon>Cytophagia</taxon>
        <taxon>Cytophagales</taxon>
        <taxon>Hymenobacteraceae</taxon>
        <taxon>Pontibacter</taxon>
    </lineage>
</organism>
<dbReference type="InterPro" id="IPR011250">
    <property type="entry name" value="OMP/PagP_B-barrel"/>
</dbReference>
<dbReference type="RefSeq" id="WP_140622850.1">
    <property type="nucleotide sequence ID" value="NZ_VFRQ01000010.1"/>
</dbReference>
<dbReference type="AlphaFoldDB" id="A0A501VYD5"/>
<proteinExistence type="predicted"/>
<dbReference type="EMBL" id="VFRQ01000010">
    <property type="protein sequence ID" value="TPE42753.1"/>
    <property type="molecule type" value="Genomic_DNA"/>
</dbReference>
<feature type="signal peptide" evidence="1">
    <location>
        <begin position="1"/>
        <end position="18"/>
    </location>
</feature>
<dbReference type="Proteomes" id="UP000316727">
    <property type="component" value="Unassembled WGS sequence"/>
</dbReference>
<sequence length="226" mass="25936">MKTLFLSLMLLTSFAAKAQLVVYKDTARAKQLYIGANALVIGYDLKYSQQPKGGNIQPYASMYMGYKLNKRVRLQTGIWYGTDNQDWSYTYVESEDNLIHYNETSKTRGVGVPITMEYMLFYPLKRLQFYGTGMFTPMYSTTQAAKTEQEGGIETVIYNEKTSGLNAYLTGGFGLGYNINSRLDAYFNYYMISRSFRRKLAPRDEYPYPGSLAIGLNYNLNLKREK</sequence>
<evidence type="ECO:0008006" key="4">
    <source>
        <dbReference type="Google" id="ProtNLM"/>
    </source>
</evidence>